<evidence type="ECO:0000313" key="1">
    <source>
        <dbReference type="EMBL" id="GAN53206.1"/>
    </source>
</evidence>
<dbReference type="EMBL" id="BALE01000008">
    <property type="protein sequence ID" value="GAN53206.1"/>
    <property type="molecule type" value="Genomic_DNA"/>
</dbReference>
<reference evidence="1 2" key="1">
    <citation type="submission" date="2012-10" db="EMBL/GenBank/DDBJ databases">
        <title>Genome sequencing of Tanticharoenia sakaeratensis NBRC 103193.</title>
        <authorList>
            <person name="Azuma Y."/>
            <person name="Hadano H."/>
            <person name="Hirakawa H."/>
            <person name="Matsushita K."/>
        </authorList>
    </citation>
    <scope>NUCLEOTIDE SEQUENCE [LARGE SCALE GENOMIC DNA]</scope>
    <source>
        <strain evidence="1 2">NBRC 103193</strain>
    </source>
</reference>
<proteinExistence type="predicted"/>
<protein>
    <submittedName>
        <fullName evidence="1">Uncharacterized protein</fullName>
    </submittedName>
</protein>
<organism evidence="1 2">
    <name type="scientific">Tanticharoenia sakaeratensis NBRC 103193</name>
    <dbReference type="NCBI Taxonomy" id="1231623"/>
    <lineage>
        <taxon>Bacteria</taxon>
        <taxon>Pseudomonadati</taxon>
        <taxon>Pseudomonadota</taxon>
        <taxon>Alphaproteobacteria</taxon>
        <taxon>Acetobacterales</taxon>
        <taxon>Acetobacteraceae</taxon>
        <taxon>Tanticharoenia</taxon>
    </lineage>
</organism>
<comment type="caution">
    <text evidence="1">The sequence shown here is derived from an EMBL/GenBank/DDBJ whole genome shotgun (WGS) entry which is preliminary data.</text>
</comment>
<evidence type="ECO:0000313" key="2">
    <source>
        <dbReference type="Proteomes" id="UP000032679"/>
    </source>
</evidence>
<name>A0A0D6MI71_9PROT</name>
<dbReference type="Proteomes" id="UP000032679">
    <property type="component" value="Unassembled WGS sequence"/>
</dbReference>
<dbReference type="AlphaFoldDB" id="A0A0D6MI71"/>
<keyword evidence="2" id="KW-1185">Reference proteome</keyword>
<sequence>MSAMKADPDVEANAKRGGLAHDIERGITPVATSVAAKWPLIMDLTDDPAPNMPTDLS</sequence>
<accession>A0A0D6MI71</accession>
<gene>
    <name evidence="1" type="ORF">Tasa_008_006</name>
</gene>